<dbReference type="AlphaFoldDB" id="A0A1I8ALS8"/>
<feature type="transmembrane region" description="Helical" evidence="1">
    <location>
        <begin position="158"/>
        <end position="180"/>
    </location>
</feature>
<keyword evidence="1" id="KW-0812">Transmembrane</keyword>
<proteinExistence type="predicted"/>
<keyword evidence="1" id="KW-0472">Membrane</keyword>
<evidence type="ECO:0000313" key="2">
    <source>
        <dbReference type="Proteomes" id="UP000095287"/>
    </source>
</evidence>
<name>A0A1I8ALS8_9BILA</name>
<keyword evidence="2" id="KW-1185">Reference proteome</keyword>
<dbReference type="Proteomes" id="UP000095287">
    <property type="component" value="Unplaced"/>
</dbReference>
<dbReference type="WBParaSite" id="L893_g6908.t1">
    <property type="protein sequence ID" value="L893_g6908.t1"/>
    <property type="gene ID" value="L893_g6908"/>
</dbReference>
<reference evidence="3" key="1">
    <citation type="submission" date="2016-11" db="UniProtKB">
        <authorList>
            <consortium name="WormBaseParasite"/>
        </authorList>
    </citation>
    <scope>IDENTIFICATION</scope>
</reference>
<evidence type="ECO:0000313" key="3">
    <source>
        <dbReference type="WBParaSite" id="L893_g6908.t1"/>
    </source>
</evidence>
<feature type="transmembrane region" description="Helical" evidence="1">
    <location>
        <begin position="20"/>
        <end position="39"/>
    </location>
</feature>
<accession>A0A1I8ALS8</accession>
<evidence type="ECO:0000256" key="1">
    <source>
        <dbReference type="SAM" id="Phobius"/>
    </source>
</evidence>
<protein>
    <submittedName>
        <fullName evidence="3">Uncharacterized protein</fullName>
    </submittedName>
</protein>
<sequence>MSTSTGSALRSPFRTLAKRLVSAAYSFIWLLLGICTDFSHTQPVMVGNVCRFSRIKHLEHCSLQFTTYVLDPPKSVIVGVNRENCSRSATVIPFETIGMSLLLVNGFCDENETVKGPDPFAPRRIPDCELATTLYRRRRPDLDYSRLHPAEAVRDCPALSSAISLSVSPFLCFVFGFFVLRVAL</sequence>
<keyword evidence="1" id="KW-1133">Transmembrane helix</keyword>
<organism evidence="2 3">
    <name type="scientific">Steinernema glaseri</name>
    <dbReference type="NCBI Taxonomy" id="37863"/>
    <lineage>
        <taxon>Eukaryota</taxon>
        <taxon>Metazoa</taxon>
        <taxon>Ecdysozoa</taxon>
        <taxon>Nematoda</taxon>
        <taxon>Chromadorea</taxon>
        <taxon>Rhabditida</taxon>
        <taxon>Tylenchina</taxon>
        <taxon>Panagrolaimomorpha</taxon>
        <taxon>Strongyloidoidea</taxon>
        <taxon>Steinernematidae</taxon>
        <taxon>Steinernema</taxon>
    </lineage>
</organism>